<dbReference type="InterPro" id="IPR058621">
    <property type="entry name" value="SH3_HelY"/>
</dbReference>
<dbReference type="OrthoDB" id="3229913at2"/>
<dbReference type="GO" id="GO:0016787">
    <property type="term" value="F:hydrolase activity"/>
    <property type="evidence" value="ECO:0007669"/>
    <property type="project" value="UniProtKB-KW"/>
</dbReference>
<sequence>MPRRRRRRNAASERDLLQEESAAGAYARFRAAQAEARSAVGRFAQTKSFPLDTFQLEGAKHIENGQSVLVAAPTGAGKTVVGEFAVYLARERGQKVFYTTPIKALSNQKFLDFQCDYGAEEVGLLTGDVSVNPDASIVVMTTEVLRNMLYRNAELYDLGFVVLDEVHYLADRFRGPVWEEVILHLPEHVSVVSLSATVSNAEEFGDWLGQVRGGCEVVVSEKRPVRLWQHMMVGTRLFDLYPPSLLADEITEQTKVNPELNAFVDQAVSPSSSRARPGKRKPYHTRGERGLRPAPRPLVVQELQRRNLLPAIYFIFSRAACDDALRSMLSTGVFLTTEAEQDEIAEKVDAVLERVPPMDYAALGLHTIREALVRGVAAHHAGLLPMVKELIEGLFKAGLVKLVFATETLALGVNMPARTVVLESLRKWNGVEHVTLSPGEYTQLTGRAGRRGIDVEGHAVVLAREGAFPRQVAALASKRSYPLVSAFHPTYNMVANLLQQHSVDAAREILEQSFAQYQSDRSVVSLSRSLAKARRKSARLAADLECQYGDVQEYVSLKAALDEAKNAPLLTTPATSLARVRESFQDVKRGDIIAYEAQRRTNYAIVTREASVADAEPSIEVVTMASRARTLSVATAPEGVAKVARRRLSPEFKAKSANDRAKVQGALRAAARNHAKLPAEQRALDSRANQIAKLRTELGNHPVARCEDKDEHLHAASAWVKNERRVRELQREVASHTSSLARDFDRIRKVLAELGYLDQNDAPNQWGVMLSRIYSERDLTIAEILRHRVWDELTPIELAALVSAVVFEPRGDHAPAVALPGGTHSRVSLAWQQSREVEKRVHSAEARYAKVLTPTMEPGLMVAMHEWAAGVSLSTAMELADLPSGDFVRWVKMTIDLLEHLESASTTELAITAHEAIGLLKRGVVAWSNL</sequence>
<dbReference type="PROSITE" id="PS51192">
    <property type="entry name" value="HELICASE_ATP_BIND_1"/>
    <property type="match status" value="1"/>
</dbReference>
<evidence type="ECO:0000259" key="6">
    <source>
        <dbReference type="PROSITE" id="PS51192"/>
    </source>
</evidence>
<name>A0A1Q5PR92_9ACTO</name>
<evidence type="ECO:0000313" key="8">
    <source>
        <dbReference type="EMBL" id="OKL49992.1"/>
    </source>
</evidence>
<organism evidence="8 9">
    <name type="scientific">Boudabousia marimammalium</name>
    <dbReference type="NCBI Taxonomy" id="156892"/>
    <lineage>
        <taxon>Bacteria</taxon>
        <taxon>Bacillati</taxon>
        <taxon>Actinomycetota</taxon>
        <taxon>Actinomycetes</taxon>
        <taxon>Actinomycetales</taxon>
        <taxon>Actinomycetaceae</taxon>
        <taxon>Boudabousia</taxon>
    </lineage>
</organism>
<dbReference type="STRING" id="156892.BM477_03610"/>
<feature type="domain" description="Helicase ATP-binding" evidence="6">
    <location>
        <begin position="59"/>
        <end position="216"/>
    </location>
</feature>
<keyword evidence="4" id="KW-0067">ATP-binding</keyword>
<dbReference type="PANTHER" id="PTHR12131:SF1">
    <property type="entry name" value="ATP-DEPENDENT RNA HELICASE SUPV3L1, MITOCHONDRIAL-RELATED"/>
    <property type="match status" value="1"/>
</dbReference>
<dbReference type="Gene3D" id="1.10.3380.30">
    <property type="match status" value="1"/>
</dbReference>
<keyword evidence="3" id="KW-0347">Helicase</keyword>
<evidence type="ECO:0000256" key="2">
    <source>
        <dbReference type="ARBA" id="ARBA00022801"/>
    </source>
</evidence>
<dbReference type="InterPro" id="IPR050699">
    <property type="entry name" value="RNA-DNA_Helicase"/>
</dbReference>
<dbReference type="Pfam" id="PF26090">
    <property type="entry name" value="SH3_HelY"/>
    <property type="match status" value="1"/>
</dbReference>
<dbReference type="Pfam" id="PF00271">
    <property type="entry name" value="Helicase_C"/>
    <property type="match status" value="1"/>
</dbReference>
<dbReference type="GO" id="GO:0005524">
    <property type="term" value="F:ATP binding"/>
    <property type="evidence" value="ECO:0007669"/>
    <property type="project" value="UniProtKB-KW"/>
</dbReference>
<dbReference type="Gene3D" id="3.40.50.300">
    <property type="entry name" value="P-loop containing nucleotide triphosphate hydrolases"/>
    <property type="match status" value="2"/>
</dbReference>
<dbReference type="AlphaFoldDB" id="A0A1Q5PR92"/>
<dbReference type="SMART" id="SM00490">
    <property type="entry name" value="HELICc"/>
    <property type="match status" value="1"/>
</dbReference>
<dbReference type="Proteomes" id="UP000186465">
    <property type="component" value="Unassembled WGS sequence"/>
</dbReference>
<dbReference type="PROSITE" id="PS51194">
    <property type="entry name" value="HELICASE_CTER"/>
    <property type="match status" value="1"/>
</dbReference>
<gene>
    <name evidence="8" type="ORF">BM477_03610</name>
</gene>
<dbReference type="InterPro" id="IPR027417">
    <property type="entry name" value="P-loop_NTPase"/>
</dbReference>
<evidence type="ECO:0000256" key="4">
    <source>
        <dbReference type="ARBA" id="ARBA00022840"/>
    </source>
</evidence>
<evidence type="ECO:0000256" key="5">
    <source>
        <dbReference type="SAM" id="MobiDB-lite"/>
    </source>
</evidence>
<dbReference type="InterPro" id="IPR014001">
    <property type="entry name" value="Helicase_ATP-bd"/>
</dbReference>
<dbReference type="SUPFAM" id="SSF52540">
    <property type="entry name" value="P-loop containing nucleoside triphosphate hydrolases"/>
    <property type="match status" value="1"/>
</dbReference>
<feature type="region of interest" description="Disordered" evidence="5">
    <location>
        <begin position="267"/>
        <end position="291"/>
    </location>
</feature>
<dbReference type="EMBL" id="MPDM01000003">
    <property type="protein sequence ID" value="OKL49992.1"/>
    <property type="molecule type" value="Genomic_DNA"/>
</dbReference>
<proteinExistence type="predicted"/>
<dbReference type="GO" id="GO:0004386">
    <property type="term" value="F:helicase activity"/>
    <property type="evidence" value="ECO:0007669"/>
    <property type="project" value="UniProtKB-KW"/>
</dbReference>
<dbReference type="PANTHER" id="PTHR12131">
    <property type="entry name" value="ATP-DEPENDENT RNA AND DNA HELICASE"/>
    <property type="match status" value="1"/>
</dbReference>
<dbReference type="SMART" id="SM01142">
    <property type="entry name" value="DSHCT"/>
    <property type="match status" value="1"/>
</dbReference>
<dbReference type="InterPro" id="IPR001650">
    <property type="entry name" value="Helicase_C-like"/>
</dbReference>
<keyword evidence="1" id="KW-0547">Nucleotide-binding</keyword>
<dbReference type="GO" id="GO:0055087">
    <property type="term" value="C:Ski complex"/>
    <property type="evidence" value="ECO:0007669"/>
    <property type="project" value="TreeGrafter"/>
</dbReference>
<evidence type="ECO:0000256" key="3">
    <source>
        <dbReference type="ARBA" id="ARBA00022806"/>
    </source>
</evidence>
<dbReference type="SMART" id="SM00487">
    <property type="entry name" value="DEXDc"/>
    <property type="match status" value="1"/>
</dbReference>
<evidence type="ECO:0000256" key="1">
    <source>
        <dbReference type="ARBA" id="ARBA00022741"/>
    </source>
</evidence>
<reference evidence="9" key="1">
    <citation type="submission" date="2016-11" db="EMBL/GenBank/DDBJ databases">
        <title>Actinomyces gypaetusis sp. nov. isolated from Gypaetus barbatus in Qinghai Tibet Plateau China.</title>
        <authorList>
            <person name="Meng X."/>
        </authorList>
    </citation>
    <scope>NUCLEOTIDE SEQUENCE [LARGE SCALE GENOMIC DNA]</scope>
    <source>
        <strain evidence="9">DSM 15383</strain>
    </source>
</reference>
<protein>
    <recommendedName>
        <fullName evidence="10">DEAD/DEAH box helicase</fullName>
    </recommendedName>
</protein>
<dbReference type="Pfam" id="PF08148">
    <property type="entry name" value="DSHCT"/>
    <property type="match status" value="1"/>
</dbReference>
<keyword evidence="2" id="KW-0378">Hydrolase</keyword>
<dbReference type="RefSeq" id="WP_075361318.1">
    <property type="nucleotide sequence ID" value="NZ_MPDM01000003.1"/>
</dbReference>
<evidence type="ECO:0000313" key="9">
    <source>
        <dbReference type="Proteomes" id="UP000186465"/>
    </source>
</evidence>
<dbReference type="FunFam" id="3.40.50.300:FF:000190">
    <property type="entry name" value="ATP-dependent RNA helicase"/>
    <property type="match status" value="1"/>
</dbReference>
<comment type="caution">
    <text evidence="8">The sequence shown here is derived from an EMBL/GenBank/DDBJ whole genome shotgun (WGS) entry which is preliminary data.</text>
</comment>
<dbReference type="GO" id="GO:0003676">
    <property type="term" value="F:nucleic acid binding"/>
    <property type="evidence" value="ECO:0007669"/>
    <property type="project" value="InterPro"/>
</dbReference>
<dbReference type="InterPro" id="IPR012961">
    <property type="entry name" value="Ski2/MTR4_C"/>
</dbReference>
<evidence type="ECO:0008006" key="10">
    <source>
        <dbReference type="Google" id="ProtNLM"/>
    </source>
</evidence>
<dbReference type="InterPro" id="IPR011545">
    <property type="entry name" value="DEAD/DEAH_box_helicase_dom"/>
</dbReference>
<dbReference type="CDD" id="cd18795">
    <property type="entry name" value="SF2_C_Ski2"/>
    <property type="match status" value="1"/>
</dbReference>
<dbReference type="GO" id="GO:0070478">
    <property type="term" value="P:nuclear-transcribed mRNA catabolic process, 3'-5' exonucleolytic nonsense-mediated decay"/>
    <property type="evidence" value="ECO:0007669"/>
    <property type="project" value="TreeGrafter"/>
</dbReference>
<keyword evidence="9" id="KW-1185">Reference proteome</keyword>
<feature type="domain" description="Helicase C-terminal" evidence="7">
    <location>
        <begin position="320"/>
        <end position="498"/>
    </location>
</feature>
<dbReference type="Pfam" id="PF00270">
    <property type="entry name" value="DEAD"/>
    <property type="match status" value="1"/>
</dbReference>
<accession>A0A1Q5PR92</accession>
<evidence type="ECO:0000259" key="7">
    <source>
        <dbReference type="PROSITE" id="PS51194"/>
    </source>
</evidence>